<reference evidence="3" key="1">
    <citation type="submission" date="2021-10" db="EMBL/GenBank/DDBJ databases">
        <title>Collection of gut derived symbiotic bacterial strains cultured from healthy donors.</title>
        <authorList>
            <person name="Lin H."/>
            <person name="Littmann E."/>
            <person name="Kohout C."/>
            <person name="Pamer E.G."/>
        </authorList>
    </citation>
    <scope>NUCLEOTIDE SEQUENCE</scope>
    <source>
        <strain evidence="3">DFI.5.2</strain>
    </source>
</reference>
<evidence type="ECO:0000313" key="3">
    <source>
        <dbReference type="EMBL" id="MCB8561256.1"/>
    </source>
</evidence>
<name>A0AAW4VHK3_9FIRM</name>
<sequence length="370" mass="42591">MKKLLFISNITNSITNFVLPSYYACEKMGIEFHLASNLNNFDYENNPYKDIVLHNIKCNRNPLSFDNIYSYKELNRIIKENQIDYIHCNTPIGGVLGRLCASKNKLEKVIYTAHGFHFYKGAPLLNNIVYKNIEYALAHKTDAIITINNEDFHNANNMKLKKDGKVYKVDGVGIDVNSFFNVSYDKNTLKKTLCLSDDDYICIGIGRIESNKNFEETIESIYKTNDKRIKLLICGDGPLKRKCEKIVKKRNLEKNILFLGYRNDIPKLLKISNCYISLSKREGLPRSLMEAMAAGLPCIVSDIRGNNDLIKNGINGFLVNDSNECAEKINQLIHDESMSRKMQINNIRLIKNYDVEKVKKQIEEIYKKEL</sequence>
<dbReference type="Gene3D" id="3.40.50.2000">
    <property type="entry name" value="Glycogen Phosphorylase B"/>
    <property type="match status" value="2"/>
</dbReference>
<dbReference type="PANTHER" id="PTHR45947">
    <property type="entry name" value="SULFOQUINOVOSYL TRANSFERASE SQD2"/>
    <property type="match status" value="1"/>
</dbReference>
<proteinExistence type="predicted"/>
<dbReference type="SUPFAM" id="SSF53756">
    <property type="entry name" value="UDP-Glycosyltransferase/glycogen phosphorylase"/>
    <property type="match status" value="1"/>
</dbReference>
<accession>A0AAW4VHK3</accession>
<dbReference type="CDD" id="cd03808">
    <property type="entry name" value="GT4_CapM-like"/>
    <property type="match status" value="1"/>
</dbReference>
<dbReference type="RefSeq" id="WP_227408403.1">
    <property type="nucleotide sequence ID" value="NZ_JAJDKQ010000005.1"/>
</dbReference>
<feature type="domain" description="Glycosyltransferase subfamily 4-like N-terminal" evidence="2">
    <location>
        <begin position="22"/>
        <end position="148"/>
    </location>
</feature>
<evidence type="ECO:0000259" key="1">
    <source>
        <dbReference type="Pfam" id="PF00534"/>
    </source>
</evidence>
<organism evidence="3 4">
    <name type="scientific">Faecalibacillus intestinalis</name>
    <dbReference type="NCBI Taxonomy" id="1982626"/>
    <lineage>
        <taxon>Bacteria</taxon>
        <taxon>Bacillati</taxon>
        <taxon>Bacillota</taxon>
        <taxon>Erysipelotrichia</taxon>
        <taxon>Erysipelotrichales</taxon>
        <taxon>Coprobacillaceae</taxon>
        <taxon>Faecalibacillus</taxon>
    </lineage>
</organism>
<gene>
    <name evidence="3" type="ORF">LJD74_04405</name>
</gene>
<dbReference type="AlphaFoldDB" id="A0AAW4VHK3"/>
<evidence type="ECO:0000259" key="2">
    <source>
        <dbReference type="Pfam" id="PF13477"/>
    </source>
</evidence>
<dbReference type="Pfam" id="PF00534">
    <property type="entry name" value="Glycos_transf_1"/>
    <property type="match status" value="1"/>
</dbReference>
<dbReference type="InterPro" id="IPR001296">
    <property type="entry name" value="Glyco_trans_1"/>
</dbReference>
<dbReference type="Proteomes" id="UP001197827">
    <property type="component" value="Unassembled WGS sequence"/>
</dbReference>
<comment type="caution">
    <text evidence="3">The sequence shown here is derived from an EMBL/GenBank/DDBJ whole genome shotgun (WGS) entry which is preliminary data.</text>
</comment>
<dbReference type="InterPro" id="IPR028098">
    <property type="entry name" value="Glyco_trans_4-like_N"/>
</dbReference>
<feature type="domain" description="Glycosyl transferase family 1" evidence="1">
    <location>
        <begin position="187"/>
        <end position="346"/>
    </location>
</feature>
<dbReference type="PANTHER" id="PTHR45947:SF3">
    <property type="entry name" value="SULFOQUINOVOSYL TRANSFERASE SQD2"/>
    <property type="match status" value="1"/>
</dbReference>
<dbReference type="EMBL" id="JAJDKQ010000005">
    <property type="protein sequence ID" value="MCB8561256.1"/>
    <property type="molecule type" value="Genomic_DNA"/>
</dbReference>
<dbReference type="GO" id="GO:0016757">
    <property type="term" value="F:glycosyltransferase activity"/>
    <property type="evidence" value="ECO:0007669"/>
    <property type="project" value="InterPro"/>
</dbReference>
<protein>
    <submittedName>
        <fullName evidence="3">Glycosyltransferase family 4 protein</fullName>
    </submittedName>
</protein>
<dbReference type="Pfam" id="PF13477">
    <property type="entry name" value="Glyco_trans_4_2"/>
    <property type="match status" value="1"/>
</dbReference>
<dbReference type="InterPro" id="IPR050194">
    <property type="entry name" value="Glycosyltransferase_grp1"/>
</dbReference>
<evidence type="ECO:0000313" key="4">
    <source>
        <dbReference type="Proteomes" id="UP001197827"/>
    </source>
</evidence>